<protein>
    <submittedName>
        <fullName evidence="1">Uncharacterized protein</fullName>
    </submittedName>
</protein>
<accession>A0A0A9F9N7</accession>
<dbReference type="EMBL" id="GBRH01188854">
    <property type="protein sequence ID" value="JAE09042.1"/>
    <property type="molecule type" value="Transcribed_RNA"/>
</dbReference>
<organism evidence="1">
    <name type="scientific">Arundo donax</name>
    <name type="common">Giant reed</name>
    <name type="synonym">Donax arundinaceus</name>
    <dbReference type="NCBI Taxonomy" id="35708"/>
    <lineage>
        <taxon>Eukaryota</taxon>
        <taxon>Viridiplantae</taxon>
        <taxon>Streptophyta</taxon>
        <taxon>Embryophyta</taxon>
        <taxon>Tracheophyta</taxon>
        <taxon>Spermatophyta</taxon>
        <taxon>Magnoliopsida</taxon>
        <taxon>Liliopsida</taxon>
        <taxon>Poales</taxon>
        <taxon>Poaceae</taxon>
        <taxon>PACMAD clade</taxon>
        <taxon>Arundinoideae</taxon>
        <taxon>Arundineae</taxon>
        <taxon>Arundo</taxon>
    </lineage>
</organism>
<evidence type="ECO:0000313" key="1">
    <source>
        <dbReference type="EMBL" id="JAE09042.1"/>
    </source>
</evidence>
<sequence>MFTLYYKDRLKSKVLQKFRFSCYRFSTVFLQPQLRELI</sequence>
<reference evidence="1" key="1">
    <citation type="submission" date="2014-09" db="EMBL/GenBank/DDBJ databases">
        <authorList>
            <person name="Magalhaes I.L.F."/>
            <person name="Oliveira U."/>
            <person name="Santos F.R."/>
            <person name="Vidigal T.H.D.A."/>
            <person name="Brescovit A.D."/>
            <person name="Santos A.J."/>
        </authorList>
    </citation>
    <scope>NUCLEOTIDE SEQUENCE</scope>
    <source>
        <tissue evidence="1">Shoot tissue taken approximately 20 cm above the soil surface</tissue>
    </source>
</reference>
<dbReference type="AlphaFoldDB" id="A0A0A9F9N7"/>
<reference evidence="1" key="2">
    <citation type="journal article" date="2015" name="Data Brief">
        <title>Shoot transcriptome of the giant reed, Arundo donax.</title>
        <authorList>
            <person name="Barrero R.A."/>
            <person name="Guerrero F.D."/>
            <person name="Moolhuijzen P."/>
            <person name="Goolsby J.A."/>
            <person name="Tidwell J."/>
            <person name="Bellgard S.E."/>
            <person name="Bellgard M.I."/>
        </authorList>
    </citation>
    <scope>NUCLEOTIDE SEQUENCE</scope>
    <source>
        <tissue evidence="1">Shoot tissue taken approximately 20 cm above the soil surface</tissue>
    </source>
</reference>
<proteinExistence type="predicted"/>
<name>A0A0A9F9N7_ARUDO</name>